<dbReference type="InterPro" id="IPR017441">
    <property type="entry name" value="Protein_kinase_ATP_BS"/>
</dbReference>
<evidence type="ECO:0000256" key="3">
    <source>
        <dbReference type="ARBA" id="ARBA00022679"/>
    </source>
</evidence>
<dbReference type="Proteomes" id="UP001049176">
    <property type="component" value="Chromosome 7"/>
</dbReference>
<evidence type="ECO:0000313" key="13">
    <source>
        <dbReference type="EMBL" id="KAG7089426.1"/>
    </source>
</evidence>
<dbReference type="PANTHER" id="PTHR45998:SF2">
    <property type="entry name" value="SERINE_THREONINE-PROTEIN KINASE 16"/>
    <property type="match status" value="1"/>
</dbReference>
<dbReference type="GO" id="GO:0005794">
    <property type="term" value="C:Golgi apparatus"/>
    <property type="evidence" value="ECO:0007669"/>
    <property type="project" value="TreeGrafter"/>
</dbReference>
<dbReference type="EC" id="2.7.11.1" evidence="1"/>
<dbReference type="GO" id="GO:0032889">
    <property type="term" value="P:regulation of vacuole fusion, non-autophagic"/>
    <property type="evidence" value="ECO:0007669"/>
    <property type="project" value="TreeGrafter"/>
</dbReference>
<protein>
    <recommendedName>
        <fullName evidence="1">non-specific serine/threonine protein kinase</fullName>
        <ecNumber evidence="1">2.7.11.1</ecNumber>
    </recommendedName>
</protein>
<evidence type="ECO:0000256" key="5">
    <source>
        <dbReference type="ARBA" id="ARBA00022777"/>
    </source>
</evidence>
<feature type="compositionally biased region" description="Basic and acidic residues" evidence="11">
    <location>
        <begin position="193"/>
        <end position="209"/>
    </location>
</feature>
<dbReference type="PROSITE" id="PS50011">
    <property type="entry name" value="PROTEIN_KINASE_DOM"/>
    <property type="match status" value="1"/>
</dbReference>
<dbReference type="KEGG" id="more:E1B28_011112"/>
<evidence type="ECO:0000256" key="8">
    <source>
        <dbReference type="ARBA" id="ARBA00048679"/>
    </source>
</evidence>
<feature type="compositionally biased region" description="Low complexity" evidence="11">
    <location>
        <begin position="182"/>
        <end position="192"/>
    </location>
</feature>
<feature type="region of interest" description="Disordered" evidence="11">
    <location>
        <begin position="169"/>
        <end position="232"/>
    </location>
</feature>
<dbReference type="SUPFAM" id="SSF56112">
    <property type="entry name" value="Protein kinase-like (PK-like)"/>
    <property type="match status" value="1"/>
</dbReference>
<feature type="compositionally biased region" description="Gly residues" evidence="11">
    <location>
        <begin position="216"/>
        <end position="228"/>
    </location>
</feature>
<keyword evidence="5" id="KW-0418">Kinase</keyword>
<comment type="caution">
    <text evidence="13">The sequence shown here is derived from an EMBL/GenBank/DDBJ whole genome shotgun (WGS) entry which is preliminary data.</text>
</comment>
<evidence type="ECO:0000313" key="14">
    <source>
        <dbReference type="Proteomes" id="UP001049176"/>
    </source>
</evidence>
<dbReference type="PROSITE" id="PS00107">
    <property type="entry name" value="PROTEIN_KINASE_ATP"/>
    <property type="match status" value="1"/>
</dbReference>
<dbReference type="PANTHER" id="PTHR45998">
    <property type="entry name" value="SERINE/THREONINE-PROTEIN KINASE 16"/>
    <property type="match status" value="1"/>
</dbReference>
<sequence>MALPSQLFRTLDSLKDQAKDAIWALSSCLCQQSAKIKINGRTFNIVKVLGEGGFSFVYLAQDEHSGRQFALKKIRCPTGSDGVKEAMREVEAYRRFKHPNIIRILDSAVVQDPDGDGKIVYLFLPLYKRGNLQDAINAHAVNGTHFPEQEMVRLFKGTCEAIRAMHTYRAPAGPSQSRVDHSSNPTSGSSNSRRQDSRHSEDDNDERFPQPEGDGEGGYSYGGGGGDGSSVPLVTRHQEDELVFDGDEDLPEHRNRNTDSNTSEIVPYAHRDIKPGNVMIADDGATPILMDFGSTMKARIPIENRPQALLQQDIAAEQSTMAYRAPELFDVKTGIMLDEKVDIWSLGCTLFALAYSHSPFENTQTTEQGGSIAMAVMNAQYKHPSSAYTQGLKDLIDSMLKVNPQERPDIHKVIEMTDRVLQSLA</sequence>
<dbReference type="InterPro" id="IPR000719">
    <property type="entry name" value="Prot_kinase_dom"/>
</dbReference>
<dbReference type="PIRSF" id="PIRSF000654">
    <property type="entry name" value="Integrin-linked_kinase"/>
    <property type="match status" value="1"/>
</dbReference>
<dbReference type="SMART" id="SM00220">
    <property type="entry name" value="S_TKc"/>
    <property type="match status" value="1"/>
</dbReference>
<dbReference type="EMBL" id="CM032187">
    <property type="protein sequence ID" value="KAG7089426.1"/>
    <property type="molecule type" value="Genomic_DNA"/>
</dbReference>
<dbReference type="Gene3D" id="1.10.510.10">
    <property type="entry name" value="Transferase(Phosphotransferase) domain 1"/>
    <property type="match status" value="2"/>
</dbReference>
<keyword evidence="4 9" id="KW-0547">Nucleotide-binding</keyword>
<dbReference type="RefSeq" id="XP_043005896.1">
    <property type="nucleotide sequence ID" value="XM_043156111.1"/>
</dbReference>
<evidence type="ECO:0000256" key="6">
    <source>
        <dbReference type="ARBA" id="ARBA00022840"/>
    </source>
</evidence>
<comment type="catalytic activity">
    <reaction evidence="7">
        <text>L-threonyl-[protein] + ATP = O-phospho-L-threonyl-[protein] + ADP + H(+)</text>
        <dbReference type="Rhea" id="RHEA:46608"/>
        <dbReference type="Rhea" id="RHEA-COMP:11060"/>
        <dbReference type="Rhea" id="RHEA-COMP:11605"/>
        <dbReference type="ChEBI" id="CHEBI:15378"/>
        <dbReference type="ChEBI" id="CHEBI:30013"/>
        <dbReference type="ChEBI" id="CHEBI:30616"/>
        <dbReference type="ChEBI" id="CHEBI:61977"/>
        <dbReference type="ChEBI" id="CHEBI:456216"/>
        <dbReference type="EC" id="2.7.11.1"/>
    </reaction>
</comment>
<evidence type="ECO:0000256" key="10">
    <source>
        <dbReference type="RuleBase" id="RU000304"/>
    </source>
</evidence>
<evidence type="ECO:0000256" key="9">
    <source>
        <dbReference type="PROSITE-ProRule" id="PRU10141"/>
    </source>
</evidence>
<dbReference type="InterPro" id="IPR011009">
    <property type="entry name" value="Kinase-like_dom_sf"/>
</dbReference>
<dbReference type="FunFam" id="1.10.510.10:FF:000550">
    <property type="entry name" value="Serine/threonine kinase 16"/>
    <property type="match status" value="1"/>
</dbReference>
<dbReference type="InterPro" id="IPR008271">
    <property type="entry name" value="Ser/Thr_kinase_AS"/>
</dbReference>
<dbReference type="PROSITE" id="PS00108">
    <property type="entry name" value="PROTEIN_KINASE_ST"/>
    <property type="match status" value="1"/>
</dbReference>
<dbReference type="Pfam" id="PF00069">
    <property type="entry name" value="Pkinase"/>
    <property type="match status" value="2"/>
</dbReference>
<evidence type="ECO:0000256" key="11">
    <source>
        <dbReference type="SAM" id="MobiDB-lite"/>
    </source>
</evidence>
<evidence type="ECO:0000256" key="7">
    <source>
        <dbReference type="ARBA" id="ARBA00047899"/>
    </source>
</evidence>
<dbReference type="GO" id="GO:0005773">
    <property type="term" value="C:vacuole"/>
    <property type="evidence" value="ECO:0007669"/>
    <property type="project" value="GOC"/>
</dbReference>
<dbReference type="GO" id="GO:0004674">
    <property type="term" value="F:protein serine/threonine kinase activity"/>
    <property type="evidence" value="ECO:0007669"/>
    <property type="project" value="UniProtKB-KW"/>
</dbReference>
<keyword evidence="6 9" id="KW-0067">ATP-binding</keyword>
<evidence type="ECO:0000256" key="4">
    <source>
        <dbReference type="ARBA" id="ARBA00022741"/>
    </source>
</evidence>
<evidence type="ECO:0000259" key="12">
    <source>
        <dbReference type="PROSITE" id="PS50011"/>
    </source>
</evidence>
<feature type="domain" description="Protein kinase" evidence="12">
    <location>
        <begin position="43"/>
        <end position="421"/>
    </location>
</feature>
<evidence type="ECO:0000256" key="1">
    <source>
        <dbReference type="ARBA" id="ARBA00012513"/>
    </source>
</evidence>
<comment type="catalytic activity">
    <reaction evidence="8">
        <text>L-seryl-[protein] + ATP = O-phospho-L-seryl-[protein] + ADP + H(+)</text>
        <dbReference type="Rhea" id="RHEA:17989"/>
        <dbReference type="Rhea" id="RHEA-COMP:9863"/>
        <dbReference type="Rhea" id="RHEA-COMP:11604"/>
        <dbReference type="ChEBI" id="CHEBI:15378"/>
        <dbReference type="ChEBI" id="CHEBI:29999"/>
        <dbReference type="ChEBI" id="CHEBI:30616"/>
        <dbReference type="ChEBI" id="CHEBI:83421"/>
        <dbReference type="ChEBI" id="CHEBI:456216"/>
        <dbReference type="EC" id="2.7.11.1"/>
    </reaction>
</comment>
<dbReference type="GO" id="GO:0005524">
    <property type="term" value="F:ATP binding"/>
    <property type="evidence" value="ECO:0007669"/>
    <property type="project" value="UniProtKB-UniRule"/>
</dbReference>
<keyword evidence="14" id="KW-1185">Reference proteome</keyword>
<dbReference type="AlphaFoldDB" id="A0A9P7RTD0"/>
<feature type="region of interest" description="Disordered" evidence="11">
    <location>
        <begin position="243"/>
        <end position="262"/>
    </location>
</feature>
<proteinExistence type="inferred from homology"/>
<name>A0A9P7RTD0_9AGAR</name>
<dbReference type="GO" id="GO:0006624">
    <property type="term" value="P:vacuolar protein processing"/>
    <property type="evidence" value="ECO:0007669"/>
    <property type="project" value="TreeGrafter"/>
</dbReference>
<keyword evidence="2 10" id="KW-0723">Serine/threonine-protein kinase</keyword>
<feature type="binding site" evidence="9">
    <location>
        <position position="72"/>
    </location>
    <ligand>
        <name>ATP</name>
        <dbReference type="ChEBI" id="CHEBI:30616"/>
    </ligand>
</feature>
<accession>A0A9P7RTD0</accession>
<dbReference type="OrthoDB" id="248923at2759"/>
<organism evidence="13 14">
    <name type="scientific">Marasmius oreades</name>
    <name type="common">fairy-ring Marasmius</name>
    <dbReference type="NCBI Taxonomy" id="181124"/>
    <lineage>
        <taxon>Eukaryota</taxon>
        <taxon>Fungi</taxon>
        <taxon>Dikarya</taxon>
        <taxon>Basidiomycota</taxon>
        <taxon>Agaricomycotina</taxon>
        <taxon>Agaricomycetes</taxon>
        <taxon>Agaricomycetidae</taxon>
        <taxon>Agaricales</taxon>
        <taxon>Marasmiineae</taxon>
        <taxon>Marasmiaceae</taxon>
        <taxon>Marasmius</taxon>
    </lineage>
</organism>
<dbReference type="GeneID" id="66080187"/>
<gene>
    <name evidence="13" type="ORF">E1B28_011112</name>
</gene>
<reference evidence="13" key="1">
    <citation type="journal article" date="2021" name="Genome Biol. Evol.">
        <title>The assembled and annotated genome of the fairy-ring fungus Marasmius oreades.</title>
        <authorList>
            <person name="Hiltunen M."/>
            <person name="Ament-Velasquez S.L."/>
            <person name="Johannesson H."/>
        </authorList>
    </citation>
    <scope>NUCLEOTIDE SEQUENCE</scope>
    <source>
        <strain evidence="13">03SP1</strain>
    </source>
</reference>
<keyword evidence="3" id="KW-0808">Transferase</keyword>
<dbReference type="InterPro" id="IPR052239">
    <property type="entry name" value="Ser/Thr-specific_kinases"/>
</dbReference>
<comment type="similarity">
    <text evidence="10">Belongs to the protein kinase superfamily.</text>
</comment>
<evidence type="ECO:0000256" key="2">
    <source>
        <dbReference type="ARBA" id="ARBA00022527"/>
    </source>
</evidence>